<gene>
    <name evidence="1" type="ORF">LOK49_LG04G02200</name>
</gene>
<protein>
    <submittedName>
        <fullName evidence="1">ABC transporter B family member 15</fullName>
    </submittedName>
</protein>
<reference evidence="1 2" key="1">
    <citation type="journal article" date="2022" name="Plant J.">
        <title>Chromosome-level genome of Camellia lanceoleosa provides a valuable resource for understanding genome evolution and self-incompatibility.</title>
        <authorList>
            <person name="Gong W."/>
            <person name="Xiao S."/>
            <person name="Wang L."/>
            <person name="Liao Z."/>
            <person name="Chang Y."/>
            <person name="Mo W."/>
            <person name="Hu G."/>
            <person name="Li W."/>
            <person name="Zhao G."/>
            <person name="Zhu H."/>
            <person name="Hu X."/>
            <person name="Ji K."/>
            <person name="Xiang X."/>
            <person name="Song Q."/>
            <person name="Yuan D."/>
            <person name="Jin S."/>
            <person name="Zhang L."/>
        </authorList>
    </citation>
    <scope>NUCLEOTIDE SEQUENCE [LARGE SCALE GENOMIC DNA]</scope>
    <source>
        <strain evidence="1">SQ_2022a</strain>
    </source>
</reference>
<keyword evidence="2" id="KW-1185">Reference proteome</keyword>
<organism evidence="1 2">
    <name type="scientific">Camellia lanceoleosa</name>
    <dbReference type="NCBI Taxonomy" id="1840588"/>
    <lineage>
        <taxon>Eukaryota</taxon>
        <taxon>Viridiplantae</taxon>
        <taxon>Streptophyta</taxon>
        <taxon>Embryophyta</taxon>
        <taxon>Tracheophyta</taxon>
        <taxon>Spermatophyta</taxon>
        <taxon>Magnoliopsida</taxon>
        <taxon>eudicotyledons</taxon>
        <taxon>Gunneridae</taxon>
        <taxon>Pentapetalae</taxon>
        <taxon>asterids</taxon>
        <taxon>Ericales</taxon>
        <taxon>Theaceae</taxon>
        <taxon>Camellia</taxon>
    </lineage>
</organism>
<evidence type="ECO:0000313" key="1">
    <source>
        <dbReference type="EMBL" id="KAI8019549.1"/>
    </source>
</evidence>
<accession>A0ACC0I2G9</accession>
<dbReference type="Proteomes" id="UP001060215">
    <property type="component" value="Chromosome 2"/>
</dbReference>
<evidence type="ECO:0000313" key="2">
    <source>
        <dbReference type="Proteomes" id="UP001060215"/>
    </source>
</evidence>
<proteinExistence type="predicted"/>
<sequence length="1184" mass="130090">MAEIVGEIDQKIESNERLKSKRKGSVQTIPPSSLRTVLKHSDGLDMLLMALGTIGCVADGACMSAIMLVLANLMNGYAAATSLTPKVINKYAVSLLYVAIGVGIGGFLEGFCWARTAERQTSHLRTRYLQAVLREEFGFFDTFQGASMTSQVVTSITTDTLVIQGVISEKLLSDVGEKIQEAYGVAGGIAEQALSSVRTVYSYVREEKTAQNYSAALKPTLKLGFKQGLLKGMAIGSVGIGYGVWALQGWYGSILVTENNLKGGNIFTAGVCIIYGGFCLINVKHFMHANVAAAQIFEMIERVPNIDSADQQGRIMSDVKGELEFKDINFVYPSRPESKVLQNFNLKVDACQTVGLVGGSGSGKSTVTNLLERFYDPLEGEILLDGISIKTLQLKWLRSQMLVVNQEPLLFATSIKENILFGKEEASEEEIVQAANAHNFITQLPNGYDTQGITIFYVVQVGQLGIKMSVGQKQRLSIARALLRDPKILLLDEATSSLDSQSEKAVQDALNQASIGRTTIVIAHCLSTLRDAELIAVIQSGQVVECGSHDQLVQNIHGPYSAMVQLQRAFMNDKTVSPSEAIESNKSSSRDRDDAAETKNEPTTPSNHGSKTDQETKEQYGPYLWHFIQITGSQWKSTLLGCIGALCTGLIQPMHSYCMGALLAVYFINDHDEIKSQTRKYCFAFLSFAVGVFITNVIQHYSFGVMGENLTKKVRESTFAKIMTFEIEWFDQEDNSSGALYSRLATDATMARTLVADILALVTQAISLATLSIILGLVLAWKLALAAISMQPLIISTFYMKEIMMRSMSKKILKAQNKSSELASEAVGNHRIISAFYSQEKVMELFAATQIGPKNESLKQSWYGGFGLFVAQFLTAANAGILFWNGGKLLYHKEIKYKNLFQTFFILVSTGRIIAETGSINMDLLKGTNALKSIFMILKRTSKMNPDKKDGINPVKISGNIELKEVDFFYPTRPKQMILTGLSLKIDAGKIVALVGQSGSGKSTIIRLIQRFYDPSKGSVEIDGFDIKFNNLRALRSHIAWVGQEPTIFVGSIHENIAYGKENATEAEIIEASTLANAHEFISSMEEGYATYCGERAILLLDEATSALDVKMEKLVQEALEKTMVGRTCLVVAHRLSTVQKSDKISVIDKGRVVEEGFHDELLSKGENGAYHSLVRLQRQATLR</sequence>
<name>A0ACC0I2G9_9ERIC</name>
<comment type="caution">
    <text evidence="1">The sequence shown here is derived from an EMBL/GenBank/DDBJ whole genome shotgun (WGS) entry which is preliminary data.</text>
</comment>
<dbReference type="EMBL" id="CM045759">
    <property type="protein sequence ID" value="KAI8019549.1"/>
    <property type="molecule type" value="Genomic_DNA"/>
</dbReference>